<keyword evidence="1" id="KW-0732">Signal</keyword>
<sequence>MRAKSAAIIAAITIGVGLTGAGTAAAQPSTPVTITLSPEQVTNICQKRIPKIEQRTTKLLDRINGTADVKGSAAWLRARADKEQAAGRETSASLLRERAERRAGRVDQLNKVKQRAEEFKAKYCGSK</sequence>
<reference evidence="3" key="1">
    <citation type="submission" date="2016-10" db="EMBL/GenBank/DDBJ databases">
        <authorList>
            <person name="Varghese N."/>
            <person name="Submissions S."/>
        </authorList>
    </citation>
    <scope>NUCLEOTIDE SEQUENCE [LARGE SCALE GENOMIC DNA]</scope>
    <source>
        <strain evidence="3">DSM 44260</strain>
    </source>
</reference>
<dbReference type="EMBL" id="FOGI01000009">
    <property type="protein sequence ID" value="SES25702.1"/>
    <property type="molecule type" value="Genomic_DNA"/>
</dbReference>
<organism evidence="2 3">
    <name type="scientific">Actinokineospora terrae</name>
    <dbReference type="NCBI Taxonomy" id="155974"/>
    <lineage>
        <taxon>Bacteria</taxon>
        <taxon>Bacillati</taxon>
        <taxon>Actinomycetota</taxon>
        <taxon>Actinomycetes</taxon>
        <taxon>Pseudonocardiales</taxon>
        <taxon>Pseudonocardiaceae</taxon>
        <taxon>Actinokineospora</taxon>
    </lineage>
</organism>
<keyword evidence="3" id="KW-1185">Reference proteome</keyword>
<feature type="signal peptide" evidence="1">
    <location>
        <begin position="1"/>
        <end position="26"/>
    </location>
</feature>
<dbReference type="STRING" id="155974.SAMN04487818_109121"/>
<accession>A0A1H9VVQ5</accession>
<dbReference type="AlphaFoldDB" id="A0A1H9VVQ5"/>
<protein>
    <submittedName>
        <fullName evidence="2">Uncharacterized protein</fullName>
    </submittedName>
</protein>
<evidence type="ECO:0000313" key="3">
    <source>
        <dbReference type="Proteomes" id="UP000199051"/>
    </source>
</evidence>
<gene>
    <name evidence="2" type="ORF">SAMN04487818_109121</name>
</gene>
<evidence type="ECO:0000256" key="1">
    <source>
        <dbReference type="SAM" id="SignalP"/>
    </source>
</evidence>
<feature type="chain" id="PRO_5011588568" evidence="1">
    <location>
        <begin position="27"/>
        <end position="127"/>
    </location>
</feature>
<dbReference type="RefSeq" id="WP_092781501.1">
    <property type="nucleotide sequence ID" value="NZ_FOGI01000009.1"/>
</dbReference>
<proteinExistence type="predicted"/>
<evidence type="ECO:0000313" key="2">
    <source>
        <dbReference type="EMBL" id="SES25702.1"/>
    </source>
</evidence>
<dbReference type="Proteomes" id="UP000199051">
    <property type="component" value="Unassembled WGS sequence"/>
</dbReference>
<name>A0A1H9VVQ5_9PSEU</name>